<dbReference type="Pfam" id="PF17111">
    <property type="entry name" value="PigL_N"/>
    <property type="match status" value="1"/>
</dbReference>
<dbReference type="Proteomes" id="UP000266234">
    <property type="component" value="Unassembled WGS sequence"/>
</dbReference>
<keyword evidence="2" id="KW-0808">Transferase</keyword>
<feature type="domain" description="Azaphilone pigments biosynthesis cluster protein L N-terminal" evidence="1">
    <location>
        <begin position="4"/>
        <end position="187"/>
    </location>
</feature>
<keyword evidence="2" id="KW-0418">Kinase</keyword>
<organism evidence="2 3">
    <name type="scientific">Fusarium longipes</name>
    <dbReference type="NCBI Taxonomy" id="694270"/>
    <lineage>
        <taxon>Eukaryota</taxon>
        <taxon>Fungi</taxon>
        <taxon>Dikarya</taxon>
        <taxon>Ascomycota</taxon>
        <taxon>Pezizomycotina</taxon>
        <taxon>Sordariomycetes</taxon>
        <taxon>Hypocreomycetidae</taxon>
        <taxon>Hypocreales</taxon>
        <taxon>Nectriaceae</taxon>
        <taxon>Fusarium</taxon>
    </lineage>
</organism>
<evidence type="ECO:0000313" key="3">
    <source>
        <dbReference type="Proteomes" id="UP000266234"/>
    </source>
</evidence>
<name>A0A395RQW9_9HYPO</name>
<evidence type="ECO:0000313" key="2">
    <source>
        <dbReference type="EMBL" id="RGP62527.1"/>
    </source>
</evidence>
<evidence type="ECO:0000259" key="1">
    <source>
        <dbReference type="Pfam" id="PF17111"/>
    </source>
</evidence>
<dbReference type="AlphaFoldDB" id="A0A395RQW9"/>
<protein>
    <submittedName>
        <fullName evidence="2">ATP-nad kinase</fullName>
    </submittedName>
</protein>
<keyword evidence="3" id="KW-1185">Reference proteome</keyword>
<dbReference type="EMBL" id="PXOG01000285">
    <property type="protein sequence ID" value="RGP62527.1"/>
    <property type="molecule type" value="Genomic_DNA"/>
</dbReference>
<proteinExistence type="predicted"/>
<dbReference type="GO" id="GO:0016301">
    <property type="term" value="F:kinase activity"/>
    <property type="evidence" value="ECO:0007669"/>
    <property type="project" value="UniProtKB-KW"/>
</dbReference>
<gene>
    <name evidence="2" type="ORF">FLONG3_10176</name>
</gene>
<dbReference type="InterPro" id="IPR031348">
    <property type="entry name" value="PigL_N"/>
</dbReference>
<sequence length="261" mass="28797">MAEAAASIIGIVAPALHATRVIVDDIKAIKNAPRDLADLLESLELVQAAFRSVESVDKVVWEDLDAVILQLVQGTMKRAGDILETAEGKLKKYKEKKRISMTDRGILGFWLKTDLKDISNQLQTCQGSITSLACIATLHSSIRSTRTIGEVATIASDHKAQLDNALSSVSQRLDGIKEHLKQLQDAKTGPEIPIDNGFLQIQQERDDLLEARKLLQGLIIEAQRAFKVAQKDRAQVNPLESLKSSQESQDDYTLRLCDKSD</sequence>
<comment type="caution">
    <text evidence="2">The sequence shown here is derived from an EMBL/GenBank/DDBJ whole genome shotgun (WGS) entry which is preliminary data.</text>
</comment>
<accession>A0A395RQW9</accession>
<reference evidence="2 3" key="1">
    <citation type="journal article" date="2018" name="PLoS Pathog.">
        <title>Evolution of structural diversity of trichothecenes, a family of toxins produced by plant pathogenic and entomopathogenic fungi.</title>
        <authorList>
            <person name="Proctor R.H."/>
            <person name="McCormick S.P."/>
            <person name="Kim H.S."/>
            <person name="Cardoza R.E."/>
            <person name="Stanley A.M."/>
            <person name="Lindo L."/>
            <person name="Kelly A."/>
            <person name="Brown D.W."/>
            <person name="Lee T."/>
            <person name="Vaughan M.M."/>
            <person name="Alexander N.J."/>
            <person name="Busman M."/>
            <person name="Gutierrez S."/>
        </authorList>
    </citation>
    <scope>NUCLEOTIDE SEQUENCE [LARGE SCALE GENOMIC DNA]</scope>
    <source>
        <strain evidence="2 3">NRRL 20695</strain>
    </source>
</reference>
<dbReference type="OrthoDB" id="432483at2759"/>